<protein>
    <submittedName>
        <fullName evidence="1">Uncharacterized protein</fullName>
    </submittedName>
</protein>
<organism evidence="1 2">
    <name type="scientific">Crotalaria pallida</name>
    <name type="common">Smooth rattlebox</name>
    <name type="synonym">Crotalaria striata</name>
    <dbReference type="NCBI Taxonomy" id="3830"/>
    <lineage>
        <taxon>Eukaryota</taxon>
        <taxon>Viridiplantae</taxon>
        <taxon>Streptophyta</taxon>
        <taxon>Embryophyta</taxon>
        <taxon>Tracheophyta</taxon>
        <taxon>Spermatophyta</taxon>
        <taxon>Magnoliopsida</taxon>
        <taxon>eudicotyledons</taxon>
        <taxon>Gunneridae</taxon>
        <taxon>Pentapetalae</taxon>
        <taxon>rosids</taxon>
        <taxon>fabids</taxon>
        <taxon>Fabales</taxon>
        <taxon>Fabaceae</taxon>
        <taxon>Papilionoideae</taxon>
        <taxon>50 kb inversion clade</taxon>
        <taxon>genistoids sensu lato</taxon>
        <taxon>core genistoids</taxon>
        <taxon>Crotalarieae</taxon>
        <taxon>Crotalaria</taxon>
    </lineage>
</organism>
<keyword evidence="2" id="KW-1185">Reference proteome</keyword>
<dbReference type="Proteomes" id="UP001372338">
    <property type="component" value="Unassembled WGS sequence"/>
</dbReference>
<evidence type="ECO:0000313" key="2">
    <source>
        <dbReference type="Proteomes" id="UP001372338"/>
    </source>
</evidence>
<name>A0AAN9G0F8_CROPI</name>
<evidence type="ECO:0000313" key="1">
    <source>
        <dbReference type="EMBL" id="KAK7282303.1"/>
    </source>
</evidence>
<dbReference type="EMBL" id="JAYWIO010000002">
    <property type="protein sequence ID" value="KAK7282303.1"/>
    <property type="molecule type" value="Genomic_DNA"/>
</dbReference>
<comment type="caution">
    <text evidence="1">The sequence shown here is derived from an EMBL/GenBank/DDBJ whole genome shotgun (WGS) entry which is preliminary data.</text>
</comment>
<accession>A0AAN9G0F8</accession>
<gene>
    <name evidence="1" type="ORF">RIF29_10969</name>
</gene>
<sequence length="124" mass="13767">MVLGGLTSFPVLCPYSLYRSIQRHACLLKDKQIPAHPYCFQNTTKHNLPLHVRSLSITVGQISFHSSKKVTAIEVIPHRAQNKISPNLLHMNTVPKCMNNCLIIIVAHSAHHSASSSFVSGYHS</sequence>
<proteinExistence type="predicted"/>
<dbReference type="AlphaFoldDB" id="A0AAN9G0F8"/>
<reference evidence="1 2" key="1">
    <citation type="submission" date="2024-01" db="EMBL/GenBank/DDBJ databases">
        <title>The genomes of 5 underutilized Papilionoideae crops provide insights into root nodulation and disease resistanc.</title>
        <authorList>
            <person name="Yuan L."/>
        </authorList>
    </citation>
    <scope>NUCLEOTIDE SEQUENCE [LARGE SCALE GENOMIC DNA]</scope>
    <source>
        <strain evidence="1">ZHUSHIDOU_FW_LH</strain>
        <tissue evidence="1">Leaf</tissue>
    </source>
</reference>